<dbReference type="SUPFAM" id="SSF53098">
    <property type="entry name" value="Ribonuclease H-like"/>
    <property type="match status" value="1"/>
</dbReference>
<protein>
    <recommendedName>
        <fullName evidence="1">Integrase catalytic domain-containing protein</fullName>
    </recommendedName>
</protein>
<evidence type="ECO:0000259" key="1">
    <source>
        <dbReference type="PROSITE" id="PS50994"/>
    </source>
</evidence>
<dbReference type="EMBL" id="LAZR01034921">
    <property type="protein sequence ID" value="KKL28926.1"/>
    <property type="molecule type" value="Genomic_DNA"/>
</dbReference>
<dbReference type="Pfam" id="PF13276">
    <property type="entry name" value="HTH_21"/>
    <property type="match status" value="1"/>
</dbReference>
<gene>
    <name evidence="2" type="ORF">LCGC14_2370240</name>
</gene>
<dbReference type="InterPro" id="IPR001584">
    <property type="entry name" value="Integrase_cat-core"/>
</dbReference>
<dbReference type="NCBIfam" id="NF033516">
    <property type="entry name" value="transpos_IS3"/>
    <property type="match status" value="1"/>
</dbReference>
<accession>A0A0F9EGH5</accession>
<dbReference type="GO" id="GO:0003676">
    <property type="term" value="F:nucleic acid binding"/>
    <property type="evidence" value="ECO:0007669"/>
    <property type="project" value="InterPro"/>
</dbReference>
<dbReference type="PANTHER" id="PTHR46889">
    <property type="entry name" value="TRANSPOSASE INSF FOR INSERTION SEQUENCE IS3B-RELATED"/>
    <property type="match status" value="1"/>
</dbReference>
<sequence length="261" mass="30280">MVLIDEQYLRTPFYGVDKTTEWLRRQGHTVNPKRIRRLMRQMGLEAIYPRRKRGLSTPDKQHKIYPYLLKNVAVTHPDQVWCADITYVRMYHGWLYLTAIMDWFSRYVMEWELSVTLEPDFCVAALERALTNGQPEIFNTDQGSQFTSVDFIDPLKKAAVQISMDGKGRVFDNIFVERLWRTVKVEEVYLRDYQTVAEAKLSLGRYFAFYNHERLHQALGYRTPGEVYGVAAGPPVALRAPSVPAALNPAMNPSKKPQIFV</sequence>
<dbReference type="AlphaFoldDB" id="A0A0F9EGH5"/>
<dbReference type="Gene3D" id="3.30.420.10">
    <property type="entry name" value="Ribonuclease H-like superfamily/Ribonuclease H"/>
    <property type="match status" value="1"/>
</dbReference>
<dbReference type="GO" id="GO:0015074">
    <property type="term" value="P:DNA integration"/>
    <property type="evidence" value="ECO:0007669"/>
    <property type="project" value="InterPro"/>
</dbReference>
<name>A0A0F9EGH5_9ZZZZ</name>
<feature type="domain" description="Integrase catalytic" evidence="1">
    <location>
        <begin position="73"/>
        <end position="232"/>
    </location>
</feature>
<evidence type="ECO:0000313" key="2">
    <source>
        <dbReference type="EMBL" id="KKL28926.1"/>
    </source>
</evidence>
<dbReference type="InterPro" id="IPR012337">
    <property type="entry name" value="RNaseH-like_sf"/>
</dbReference>
<dbReference type="InterPro" id="IPR036397">
    <property type="entry name" value="RNaseH_sf"/>
</dbReference>
<proteinExistence type="predicted"/>
<dbReference type="InterPro" id="IPR025948">
    <property type="entry name" value="HTH-like_dom"/>
</dbReference>
<comment type="caution">
    <text evidence="2">The sequence shown here is derived from an EMBL/GenBank/DDBJ whole genome shotgun (WGS) entry which is preliminary data.</text>
</comment>
<dbReference type="InterPro" id="IPR050900">
    <property type="entry name" value="Transposase_IS3/IS150/IS904"/>
</dbReference>
<reference evidence="2" key="1">
    <citation type="journal article" date="2015" name="Nature">
        <title>Complex archaea that bridge the gap between prokaryotes and eukaryotes.</title>
        <authorList>
            <person name="Spang A."/>
            <person name="Saw J.H."/>
            <person name="Jorgensen S.L."/>
            <person name="Zaremba-Niedzwiedzka K."/>
            <person name="Martijn J."/>
            <person name="Lind A.E."/>
            <person name="van Eijk R."/>
            <person name="Schleper C."/>
            <person name="Guy L."/>
            <person name="Ettema T.J."/>
        </authorList>
    </citation>
    <scope>NUCLEOTIDE SEQUENCE</scope>
</reference>
<organism evidence="2">
    <name type="scientific">marine sediment metagenome</name>
    <dbReference type="NCBI Taxonomy" id="412755"/>
    <lineage>
        <taxon>unclassified sequences</taxon>
        <taxon>metagenomes</taxon>
        <taxon>ecological metagenomes</taxon>
    </lineage>
</organism>
<dbReference type="PROSITE" id="PS50994">
    <property type="entry name" value="INTEGRASE"/>
    <property type="match status" value="1"/>
</dbReference>
<dbReference type="InterPro" id="IPR048020">
    <property type="entry name" value="Transpos_IS3"/>
</dbReference>
<dbReference type="PANTHER" id="PTHR46889:SF4">
    <property type="entry name" value="TRANSPOSASE INSO FOR INSERTION SEQUENCE ELEMENT IS911B-RELATED"/>
    <property type="match status" value="1"/>
</dbReference>
<dbReference type="Pfam" id="PF00665">
    <property type="entry name" value="rve"/>
    <property type="match status" value="1"/>
</dbReference>